<evidence type="ECO:0000259" key="2">
    <source>
        <dbReference type="PROSITE" id="PS50110"/>
    </source>
</evidence>
<dbReference type="InterPro" id="IPR052048">
    <property type="entry name" value="ST_Response_Regulator"/>
</dbReference>
<name>A0A8J7J1B5_9BACT</name>
<dbReference type="SMART" id="SM00448">
    <property type="entry name" value="REC"/>
    <property type="match status" value="1"/>
</dbReference>
<accession>A0A8J7J1B5</accession>
<dbReference type="Proteomes" id="UP000636888">
    <property type="component" value="Unassembled WGS sequence"/>
</dbReference>
<sequence>MKPQSLSVLVMDDERVCREIAGAMLQLLGHQVKTCKNAEEVCFCYKQAKDAGSPYDLVIMDLVLYGTVGGIEAAREILEFDPKAKLVISSGYSNQSVLTDPQGYGFVSSMPKPYTIEQLEDTLVPFGHRRLRPHHANHSHLLS</sequence>
<evidence type="ECO:0000313" key="4">
    <source>
        <dbReference type="Proteomes" id="UP000636888"/>
    </source>
</evidence>
<dbReference type="Pfam" id="PF00072">
    <property type="entry name" value="Response_reg"/>
    <property type="match status" value="1"/>
</dbReference>
<dbReference type="PANTHER" id="PTHR43228:SF1">
    <property type="entry name" value="TWO-COMPONENT RESPONSE REGULATOR ARR22"/>
    <property type="match status" value="1"/>
</dbReference>
<feature type="domain" description="Response regulatory" evidence="2">
    <location>
        <begin position="7"/>
        <end position="127"/>
    </location>
</feature>
<dbReference type="SUPFAM" id="SSF52172">
    <property type="entry name" value="CheY-like"/>
    <property type="match status" value="1"/>
</dbReference>
<proteinExistence type="predicted"/>
<reference evidence="3" key="1">
    <citation type="submission" date="2020-12" db="EMBL/GenBank/DDBJ databases">
        <title>Geomonas sp. Red875, isolated from river sediment.</title>
        <authorList>
            <person name="Xu Z."/>
            <person name="Zhang Z."/>
            <person name="Masuda Y."/>
            <person name="Itoh H."/>
            <person name="Senoo K."/>
        </authorList>
    </citation>
    <scope>NUCLEOTIDE SEQUENCE</scope>
    <source>
        <strain evidence="3">Red875</strain>
    </source>
</reference>
<keyword evidence="4" id="KW-1185">Reference proteome</keyword>
<dbReference type="InterPro" id="IPR001789">
    <property type="entry name" value="Sig_transdc_resp-reg_receiver"/>
</dbReference>
<dbReference type="PROSITE" id="PS50110">
    <property type="entry name" value="RESPONSE_REGULATORY"/>
    <property type="match status" value="1"/>
</dbReference>
<evidence type="ECO:0000256" key="1">
    <source>
        <dbReference type="PROSITE-ProRule" id="PRU00169"/>
    </source>
</evidence>
<keyword evidence="1" id="KW-0597">Phosphoprotein</keyword>
<dbReference type="PANTHER" id="PTHR43228">
    <property type="entry name" value="TWO-COMPONENT RESPONSE REGULATOR"/>
    <property type="match status" value="1"/>
</dbReference>
<dbReference type="AlphaFoldDB" id="A0A8J7J1B5"/>
<evidence type="ECO:0000313" key="3">
    <source>
        <dbReference type="EMBL" id="MBJ6724453.1"/>
    </source>
</evidence>
<dbReference type="Gene3D" id="3.40.50.2300">
    <property type="match status" value="1"/>
</dbReference>
<protein>
    <submittedName>
        <fullName evidence="3">Response regulator</fullName>
    </submittedName>
</protein>
<dbReference type="GO" id="GO:0000160">
    <property type="term" value="P:phosphorelay signal transduction system"/>
    <property type="evidence" value="ECO:0007669"/>
    <property type="project" value="InterPro"/>
</dbReference>
<gene>
    <name evidence="3" type="ORF">JFN93_07025</name>
</gene>
<dbReference type="InterPro" id="IPR011006">
    <property type="entry name" value="CheY-like_superfamily"/>
</dbReference>
<comment type="caution">
    <text evidence="3">The sequence shown here is derived from an EMBL/GenBank/DDBJ whole genome shotgun (WGS) entry which is preliminary data.</text>
</comment>
<dbReference type="EMBL" id="JAEMHM010000005">
    <property type="protein sequence ID" value="MBJ6724453.1"/>
    <property type="molecule type" value="Genomic_DNA"/>
</dbReference>
<organism evidence="3 4">
    <name type="scientific">Geomesophilobacter sediminis</name>
    <dbReference type="NCBI Taxonomy" id="2798584"/>
    <lineage>
        <taxon>Bacteria</taxon>
        <taxon>Pseudomonadati</taxon>
        <taxon>Thermodesulfobacteriota</taxon>
        <taxon>Desulfuromonadia</taxon>
        <taxon>Geobacterales</taxon>
        <taxon>Geobacteraceae</taxon>
        <taxon>Geomesophilobacter</taxon>
    </lineage>
</organism>
<feature type="modified residue" description="4-aspartylphosphate" evidence="1">
    <location>
        <position position="61"/>
    </location>
</feature>